<sequence>MTRKSFRNRLKVTRNSIEKFCHDLKLAKLLTNSDRPGQEQSQFLVNDDDDDELRKGFFKTMVLEKLDLSNLGPAFEPDDNENIPLISTPRKGFDLPMSPRYDNEEKNGELLKFRRKSQESPRSFLNGTTSVASLGGISKKENLTSASDIHLVSFDDNLMFNVNYGG</sequence>
<evidence type="ECO:0000313" key="1">
    <source>
        <dbReference type="EMBL" id="CAB3401219.1"/>
    </source>
</evidence>
<dbReference type="OrthoDB" id="5822398at2759"/>
<comment type="caution">
    <text evidence="1">The sequence shown here is derived from an EMBL/GenBank/DDBJ whole genome shotgun (WGS) entry which is preliminary data.</text>
</comment>
<accession>A0A8S1EP44</accession>
<dbReference type="Proteomes" id="UP000494206">
    <property type="component" value="Unassembled WGS sequence"/>
</dbReference>
<dbReference type="AlphaFoldDB" id="A0A8S1EP44"/>
<proteinExistence type="predicted"/>
<organism evidence="1 2">
    <name type="scientific">Caenorhabditis bovis</name>
    <dbReference type="NCBI Taxonomy" id="2654633"/>
    <lineage>
        <taxon>Eukaryota</taxon>
        <taxon>Metazoa</taxon>
        <taxon>Ecdysozoa</taxon>
        <taxon>Nematoda</taxon>
        <taxon>Chromadorea</taxon>
        <taxon>Rhabditida</taxon>
        <taxon>Rhabditina</taxon>
        <taxon>Rhabditomorpha</taxon>
        <taxon>Rhabditoidea</taxon>
        <taxon>Rhabditidae</taxon>
        <taxon>Peloderinae</taxon>
        <taxon>Caenorhabditis</taxon>
    </lineage>
</organism>
<evidence type="ECO:0000313" key="2">
    <source>
        <dbReference type="Proteomes" id="UP000494206"/>
    </source>
</evidence>
<protein>
    <submittedName>
        <fullName evidence="1">Uncharacterized protein</fullName>
    </submittedName>
</protein>
<reference evidence="1 2" key="1">
    <citation type="submission" date="2020-04" db="EMBL/GenBank/DDBJ databases">
        <authorList>
            <person name="Laetsch R D."/>
            <person name="Stevens L."/>
            <person name="Kumar S."/>
            <person name="Blaxter L. M."/>
        </authorList>
    </citation>
    <scope>NUCLEOTIDE SEQUENCE [LARGE SCALE GENOMIC DNA]</scope>
</reference>
<name>A0A8S1EP44_9PELO</name>
<keyword evidence="2" id="KW-1185">Reference proteome</keyword>
<dbReference type="EMBL" id="CADEPM010000002">
    <property type="protein sequence ID" value="CAB3401219.1"/>
    <property type="molecule type" value="Genomic_DNA"/>
</dbReference>
<gene>
    <name evidence="1" type="ORF">CBOVIS_LOCUS3996</name>
</gene>